<dbReference type="InterPro" id="IPR006037">
    <property type="entry name" value="RCK_C"/>
</dbReference>
<dbReference type="PANTHER" id="PTHR43833">
    <property type="entry name" value="POTASSIUM CHANNEL PROTEIN 2-RELATED-RELATED"/>
    <property type="match status" value="1"/>
</dbReference>
<proteinExistence type="predicted"/>
<feature type="domain" description="RCK C-terminal" evidence="2">
    <location>
        <begin position="142"/>
        <end position="224"/>
    </location>
</feature>
<dbReference type="InterPro" id="IPR036291">
    <property type="entry name" value="NAD(P)-bd_dom_sf"/>
</dbReference>
<dbReference type="Proteomes" id="UP000002217">
    <property type="component" value="Chromosome"/>
</dbReference>
<dbReference type="SUPFAM" id="SSF51735">
    <property type="entry name" value="NAD(P)-binding Rossmann-fold domains"/>
    <property type="match status" value="1"/>
</dbReference>
<gene>
    <name evidence="3" type="ordered locus">Dtox_0519</name>
</gene>
<feature type="domain" description="RCK N-terminal" evidence="1">
    <location>
        <begin position="6"/>
        <end position="122"/>
    </location>
</feature>
<dbReference type="Pfam" id="PF02080">
    <property type="entry name" value="TrkA_C"/>
    <property type="match status" value="1"/>
</dbReference>
<name>C8W5Y4_DESAS</name>
<dbReference type="eggNOG" id="COG0569">
    <property type="taxonomic scope" value="Bacteria"/>
</dbReference>
<dbReference type="SUPFAM" id="SSF116726">
    <property type="entry name" value="TrkA C-terminal domain-like"/>
    <property type="match status" value="1"/>
</dbReference>
<dbReference type="AlphaFoldDB" id="C8W5Y4"/>
<dbReference type="InterPro" id="IPR003148">
    <property type="entry name" value="RCK_N"/>
</dbReference>
<evidence type="ECO:0000313" key="3">
    <source>
        <dbReference type="EMBL" id="ACV61439.1"/>
    </source>
</evidence>
<dbReference type="GO" id="GO:0006813">
    <property type="term" value="P:potassium ion transport"/>
    <property type="evidence" value="ECO:0007669"/>
    <property type="project" value="InterPro"/>
</dbReference>
<organism evidence="3 4">
    <name type="scientific">Desulfofarcimen acetoxidans (strain ATCC 49208 / DSM 771 / KCTC 5769 / VKM B-1644 / 5575)</name>
    <name type="common">Desulfotomaculum acetoxidans</name>
    <dbReference type="NCBI Taxonomy" id="485916"/>
    <lineage>
        <taxon>Bacteria</taxon>
        <taxon>Bacillati</taxon>
        <taxon>Bacillota</taxon>
        <taxon>Clostridia</taxon>
        <taxon>Eubacteriales</taxon>
        <taxon>Peptococcaceae</taxon>
        <taxon>Desulfofarcimen</taxon>
    </lineage>
</organism>
<dbReference type="RefSeq" id="WP_015756158.1">
    <property type="nucleotide sequence ID" value="NC_013216.1"/>
</dbReference>
<dbReference type="Gene3D" id="3.30.70.1450">
    <property type="entry name" value="Regulator of K+ conductance, C-terminal domain"/>
    <property type="match status" value="1"/>
</dbReference>
<sequence length="225" mass="25428">MFKVKKKSIIVIGIGRFGRGVIEGLFERGHDILAIDRDEAALDDVRDMIVSGTILDVEDDEELSRIIGKNNFEEAVVAMGNDFEGTLIATHVLKEAGISVSVKAASERRGIVLKKMGADRVVFPERDMGRRLAHLISNDAIIDLLELPQGFVVEQMEVGVRFTERTFVEMNIPKRFAVYVLLIYRDNQSILPQANTRLKKGDEIIIFGQRDKLELFELENLRDDK</sequence>
<dbReference type="PROSITE" id="PS51202">
    <property type="entry name" value="RCK_C"/>
    <property type="match status" value="1"/>
</dbReference>
<dbReference type="Gene3D" id="3.40.50.720">
    <property type="entry name" value="NAD(P)-binding Rossmann-like Domain"/>
    <property type="match status" value="1"/>
</dbReference>
<dbReference type="OrthoDB" id="9776294at2"/>
<evidence type="ECO:0000259" key="2">
    <source>
        <dbReference type="PROSITE" id="PS51202"/>
    </source>
</evidence>
<dbReference type="Pfam" id="PF02254">
    <property type="entry name" value="TrkA_N"/>
    <property type="match status" value="1"/>
</dbReference>
<reference evidence="3 4" key="1">
    <citation type="journal article" date="2009" name="Stand. Genomic Sci.">
        <title>Complete genome sequence of Desulfotomaculum acetoxidans type strain (5575).</title>
        <authorList>
            <person name="Spring S."/>
            <person name="Lapidus A."/>
            <person name="Schroder M."/>
            <person name="Gleim D."/>
            <person name="Sims D."/>
            <person name="Meincke L."/>
            <person name="Glavina Del Rio T."/>
            <person name="Tice H."/>
            <person name="Copeland A."/>
            <person name="Cheng J.F."/>
            <person name="Lucas S."/>
            <person name="Chen F."/>
            <person name="Nolan M."/>
            <person name="Bruce D."/>
            <person name="Goodwin L."/>
            <person name="Pitluck S."/>
            <person name="Ivanova N."/>
            <person name="Mavromatis K."/>
            <person name="Mikhailova N."/>
            <person name="Pati A."/>
            <person name="Chen A."/>
            <person name="Palaniappan K."/>
            <person name="Land M."/>
            <person name="Hauser L."/>
            <person name="Chang Y.J."/>
            <person name="Jeffries C.D."/>
            <person name="Chain P."/>
            <person name="Saunders E."/>
            <person name="Brettin T."/>
            <person name="Detter J.C."/>
            <person name="Goker M."/>
            <person name="Bristow J."/>
            <person name="Eisen J.A."/>
            <person name="Markowitz V."/>
            <person name="Hugenholtz P."/>
            <person name="Kyrpides N.C."/>
            <person name="Klenk H.P."/>
            <person name="Han C."/>
        </authorList>
    </citation>
    <scope>NUCLEOTIDE SEQUENCE [LARGE SCALE GENOMIC DNA]</scope>
    <source>
        <strain evidence="4">ATCC 49208 / DSM 771 / VKM B-1644</strain>
    </source>
</reference>
<dbReference type="InterPro" id="IPR050721">
    <property type="entry name" value="Trk_Ktr_HKT_K-transport"/>
</dbReference>
<dbReference type="PROSITE" id="PS51201">
    <property type="entry name" value="RCK_N"/>
    <property type="match status" value="1"/>
</dbReference>
<dbReference type="STRING" id="485916.Dtox_0519"/>
<evidence type="ECO:0000259" key="1">
    <source>
        <dbReference type="PROSITE" id="PS51201"/>
    </source>
</evidence>
<evidence type="ECO:0000313" key="4">
    <source>
        <dbReference type="Proteomes" id="UP000002217"/>
    </source>
</evidence>
<dbReference type="KEGG" id="dae:Dtox_0519"/>
<dbReference type="EMBL" id="CP001720">
    <property type="protein sequence ID" value="ACV61439.1"/>
    <property type="molecule type" value="Genomic_DNA"/>
</dbReference>
<dbReference type="InterPro" id="IPR036721">
    <property type="entry name" value="RCK_C_sf"/>
</dbReference>
<protein>
    <submittedName>
        <fullName evidence="3">TrkA-N domain protein</fullName>
    </submittedName>
</protein>
<accession>C8W5Y4</accession>
<dbReference type="GO" id="GO:0008324">
    <property type="term" value="F:monoatomic cation transmembrane transporter activity"/>
    <property type="evidence" value="ECO:0007669"/>
    <property type="project" value="InterPro"/>
</dbReference>
<keyword evidence="4" id="KW-1185">Reference proteome</keyword>
<dbReference type="PANTHER" id="PTHR43833:SF7">
    <property type="entry name" value="KTR SYSTEM POTASSIUM UPTAKE PROTEIN C"/>
    <property type="match status" value="1"/>
</dbReference>
<dbReference type="HOGENOM" id="CLU_046525_3_2_9"/>